<dbReference type="PROSITE" id="PS50157">
    <property type="entry name" value="ZINC_FINGER_C2H2_2"/>
    <property type="match status" value="1"/>
</dbReference>
<dbReference type="InParanoid" id="A0A1S4MZE7"/>
<feature type="region of interest" description="Disordered" evidence="1">
    <location>
        <begin position="213"/>
        <end position="242"/>
    </location>
</feature>
<dbReference type="Gene3D" id="3.30.160.60">
    <property type="entry name" value="Classic Zinc Finger"/>
    <property type="match status" value="1"/>
</dbReference>
<name>A0A1S4MZE7_PEDHC</name>
<dbReference type="SMART" id="SM00355">
    <property type="entry name" value="ZnF_C2H2"/>
    <property type="match status" value="2"/>
</dbReference>
<dbReference type="PROSITE" id="PS00028">
    <property type="entry name" value="ZINC_FINGER_C2H2_1"/>
    <property type="match status" value="1"/>
</dbReference>
<dbReference type="EnsemblMetazoa" id="PHUM537440-RA">
    <property type="protein sequence ID" value="PHUM537440-PA"/>
    <property type="gene ID" value="PHUM537440"/>
</dbReference>
<sequence>MDSCLTNHQLLPDNYVVQPVESIPVSLIDYDKIDMIIHSDHLTNDTPVILTDLNSNVKSKTLHPLELEIQRDFELRQRQAVSKDFTPTIENSTDQLSQKCKRISASNSFFDGVMQLNSIPNGKNSVFNINTPKTPENVICQISPSGQQMTLEKKQYIILSDNSSVFNITSKDEEFVDKSVNNEIIKYGNSEEKSNLEPAPVIIHNSIISSNNNNRNNGKIIESDSENDDEDIEPVNDYEPDPDTHTVLVSSEHLEKPNKCYVCFRSFRQKKNMYAHIRKIHSTQPKIEGGILCPLCKMHALRQEHLRNHLESLHKISIEKEEKLFNTMEEFFMWKEFMEKETFSLFVNKSSSKLLANNQQKTYYKCHRSGNYVTLKKENRATCPAAMEVTENVNGINVTFWKTHVGHDNDISHVLFLSKDKKDKISPSAITEQLSTGIILNKTNDNNNKKINNNRKNDVQKNSPEIFFNRKKNLQGRKPVKEKMLRRASQSLVIEKAGLLLNLLETTDVRPEFRPKICLMIDNLISTVKRRTGKGCSKRENIVKKCQM</sequence>
<proteinExistence type="predicted"/>
<keyword evidence="3" id="KW-1185">Reference proteome</keyword>
<organism evidence="2 3">
    <name type="scientific">Pediculus humanus subsp. corporis</name>
    <name type="common">Body louse</name>
    <dbReference type="NCBI Taxonomy" id="121224"/>
    <lineage>
        <taxon>Eukaryota</taxon>
        <taxon>Metazoa</taxon>
        <taxon>Ecdysozoa</taxon>
        <taxon>Arthropoda</taxon>
        <taxon>Hexapoda</taxon>
        <taxon>Insecta</taxon>
        <taxon>Pterygota</taxon>
        <taxon>Neoptera</taxon>
        <taxon>Paraneoptera</taxon>
        <taxon>Psocodea</taxon>
        <taxon>Troctomorpha</taxon>
        <taxon>Phthiraptera</taxon>
        <taxon>Anoplura</taxon>
        <taxon>Pediculidae</taxon>
        <taxon>Pediculus</taxon>
    </lineage>
</organism>
<dbReference type="VEuPathDB" id="VectorBase:PHUM537440"/>
<protein>
    <submittedName>
        <fullName evidence="2">Uncharacterized protein</fullName>
    </submittedName>
</protein>
<dbReference type="InterPro" id="IPR013087">
    <property type="entry name" value="Znf_C2H2_type"/>
</dbReference>
<dbReference type="PANTHER" id="PTHR33936:SF24">
    <property type="entry name" value="C2H2-TYPE DOMAIN-CONTAINING PROTEIN"/>
    <property type="match status" value="1"/>
</dbReference>
<evidence type="ECO:0000256" key="1">
    <source>
        <dbReference type="SAM" id="MobiDB-lite"/>
    </source>
</evidence>
<accession>A0A1S4MZE7</accession>
<dbReference type="InterPro" id="IPR052797">
    <property type="entry name" value="RegFact_GeneExpr_CellDeath"/>
</dbReference>
<feature type="compositionally biased region" description="Acidic residues" evidence="1">
    <location>
        <begin position="223"/>
        <end position="241"/>
    </location>
</feature>
<dbReference type="Proteomes" id="UP000009046">
    <property type="component" value="Unassembled WGS sequence"/>
</dbReference>
<dbReference type="EMBL" id="AAZO01006526">
    <property type="status" value="NOT_ANNOTATED_CDS"/>
    <property type="molecule type" value="Genomic_DNA"/>
</dbReference>
<dbReference type="AlphaFoldDB" id="A0A1S4MZE7"/>
<reference evidence="2" key="1">
    <citation type="submission" date="2020-05" db="UniProtKB">
        <authorList>
            <consortium name="EnsemblMetazoa"/>
        </authorList>
    </citation>
    <scope>IDENTIFICATION</scope>
    <source>
        <strain evidence="2">USDA</strain>
    </source>
</reference>
<dbReference type="PANTHER" id="PTHR33936">
    <property type="entry name" value="PROTEIN CBG17840"/>
    <property type="match status" value="1"/>
</dbReference>
<evidence type="ECO:0000313" key="2">
    <source>
        <dbReference type="EnsemblMetazoa" id="PHUM537440-PA"/>
    </source>
</evidence>
<evidence type="ECO:0000313" key="3">
    <source>
        <dbReference type="Proteomes" id="UP000009046"/>
    </source>
</evidence>